<evidence type="ECO:0000313" key="2">
    <source>
        <dbReference type="Proteomes" id="UP000799750"/>
    </source>
</evidence>
<accession>A0A6A6R5W3</accession>
<dbReference type="Proteomes" id="UP000799750">
    <property type="component" value="Unassembled WGS sequence"/>
</dbReference>
<dbReference type="EMBL" id="MU004184">
    <property type="protein sequence ID" value="KAF2499123.1"/>
    <property type="molecule type" value="Genomic_DNA"/>
</dbReference>
<evidence type="ECO:0000313" key="1">
    <source>
        <dbReference type="EMBL" id="KAF2499123.1"/>
    </source>
</evidence>
<sequence>MATGASDQPCIVWDISAMTTFLDLGAAVIMLDCSVWGSNPGNVEVKTTFSTPAFHYFPTECFAGFLVEMTSETDEDATPDGIREAKTVYTAMADMAEDLSIEATWAKNPVVSLGDIMSVDLGVISRWPSPALGRRRRRQQQFERLKGWPQAASFILWKTRQDCRGVLDRALATSCRENARARYRASATGSPPSYNRRKTAGPTRGLCLTEFDSVIEEMEDQMEDLSAYRRYSEHAVGVGAGLDRISTDTGIMDSPKKPHWTTLFRGNMLIFASSDGIAIVCFSTVEAANVRVKLMNGRFLNGCIVEAPIAVGSETVEIFLSLRFVWVKKEDLELRMRRGGYLRHVNQSRSFSWKTGVKTRSEDNEDDVDVGDMEELLPADLLLELDPPSLRRPLLQLPNGLTKITRDPLLLIMRVQKAGTVLGVDNSLLSDLANKQRVFNPPDY</sequence>
<protein>
    <submittedName>
        <fullName evidence="1">Uncharacterized protein</fullName>
    </submittedName>
</protein>
<gene>
    <name evidence="1" type="ORF">BU16DRAFT_535518</name>
</gene>
<keyword evidence="2" id="KW-1185">Reference proteome</keyword>
<dbReference type="AlphaFoldDB" id="A0A6A6R5W3"/>
<proteinExistence type="predicted"/>
<organism evidence="1 2">
    <name type="scientific">Lophium mytilinum</name>
    <dbReference type="NCBI Taxonomy" id="390894"/>
    <lineage>
        <taxon>Eukaryota</taxon>
        <taxon>Fungi</taxon>
        <taxon>Dikarya</taxon>
        <taxon>Ascomycota</taxon>
        <taxon>Pezizomycotina</taxon>
        <taxon>Dothideomycetes</taxon>
        <taxon>Pleosporomycetidae</taxon>
        <taxon>Mytilinidiales</taxon>
        <taxon>Mytilinidiaceae</taxon>
        <taxon>Lophium</taxon>
    </lineage>
</organism>
<reference evidence="1" key="1">
    <citation type="journal article" date="2020" name="Stud. Mycol.">
        <title>101 Dothideomycetes genomes: a test case for predicting lifestyles and emergence of pathogens.</title>
        <authorList>
            <person name="Haridas S."/>
            <person name="Albert R."/>
            <person name="Binder M."/>
            <person name="Bloem J."/>
            <person name="Labutti K."/>
            <person name="Salamov A."/>
            <person name="Andreopoulos B."/>
            <person name="Baker S."/>
            <person name="Barry K."/>
            <person name="Bills G."/>
            <person name="Bluhm B."/>
            <person name="Cannon C."/>
            <person name="Castanera R."/>
            <person name="Culley D."/>
            <person name="Daum C."/>
            <person name="Ezra D."/>
            <person name="Gonzalez J."/>
            <person name="Henrissat B."/>
            <person name="Kuo A."/>
            <person name="Liang C."/>
            <person name="Lipzen A."/>
            <person name="Lutzoni F."/>
            <person name="Magnuson J."/>
            <person name="Mondo S."/>
            <person name="Nolan M."/>
            <person name="Ohm R."/>
            <person name="Pangilinan J."/>
            <person name="Park H.-J."/>
            <person name="Ramirez L."/>
            <person name="Alfaro M."/>
            <person name="Sun H."/>
            <person name="Tritt A."/>
            <person name="Yoshinaga Y."/>
            <person name="Zwiers L.-H."/>
            <person name="Turgeon B."/>
            <person name="Goodwin S."/>
            <person name="Spatafora J."/>
            <person name="Crous P."/>
            <person name="Grigoriev I."/>
        </authorList>
    </citation>
    <scope>NUCLEOTIDE SEQUENCE</scope>
    <source>
        <strain evidence="1">CBS 269.34</strain>
    </source>
</reference>
<dbReference type="OrthoDB" id="3797007at2759"/>
<name>A0A6A6R5W3_9PEZI</name>